<accession>A0A9P5RW87</accession>
<gene>
    <name evidence="1" type="ORF">BG015_008911</name>
</gene>
<proteinExistence type="predicted"/>
<protein>
    <submittedName>
        <fullName evidence="1">Uncharacterized protein</fullName>
    </submittedName>
</protein>
<sequence>MLYWTNTSEHLDKILKNCPLLEILSIKTKSNPGQHLSWNTLDKKLQLTSFPLRSLALRNVCLSQYDLENLMLFTTRLRSLILMALDWRINSQYNWTRLIAHLAALRITLDTVHFSDAGQPTPLDRELQLAQICPSTSNWTLWVLDMTHESLEMLFRRTSFVTTLGLC</sequence>
<keyword evidence="2" id="KW-1185">Reference proteome</keyword>
<name>A0A9P5RW87_9FUNG</name>
<evidence type="ECO:0000313" key="2">
    <source>
        <dbReference type="Proteomes" id="UP000748756"/>
    </source>
</evidence>
<dbReference type="EMBL" id="JAAAUQ010000548">
    <property type="protein sequence ID" value="KAF9149295.1"/>
    <property type="molecule type" value="Genomic_DNA"/>
</dbReference>
<reference evidence="1" key="1">
    <citation type="journal article" date="2020" name="Fungal Divers.">
        <title>Resolving the Mortierellaceae phylogeny through synthesis of multi-gene phylogenetics and phylogenomics.</title>
        <authorList>
            <person name="Vandepol N."/>
            <person name="Liber J."/>
            <person name="Desiro A."/>
            <person name="Na H."/>
            <person name="Kennedy M."/>
            <person name="Barry K."/>
            <person name="Grigoriev I.V."/>
            <person name="Miller A.N."/>
            <person name="O'Donnell K."/>
            <person name="Stajich J.E."/>
            <person name="Bonito G."/>
        </authorList>
    </citation>
    <scope>NUCLEOTIDE SEQUENCE</scope>
    <source>
        <strain evidence="1">NRRL 6426</strain>
    </source>
</reference>
<dbReference type="AlphaFoldDB" id="A0A9P5RW87"/>
<evidence type="ECO:0000313" key="1">
    <source>
        <dbReference type="EMBL" id="KAF9149295.1"/>
    </source>
</evidence>
<organism evidence="1 2">
    <name type="scientific">Linnemannia schmuckeri</name>
    <dbReference type="NCBI Taxonomy" id="64567"/>
    <lineage>
        <taxon>Eukaryota</taxon>
        <taxon>Fungi</taxon>
        <taxon>Fungi incertae sedis</taxon>
        <taxon>Mucoromycota</taxon>
        <taxon>Mortierellomycotina</taxon>
        <taxon>Mortierellomycetes</taxon>
        <taxon>Mortierellales</taxon>
        <taxon>Mortierellaceae</taxon>
        <taxon>Linnemannia</taxon>
    </lineage>
</organism>
<dbReference type="OrthoDB" id="2436438at2759"/>
<comment type="caution">
    <text evidence="1">The sequence shown here is derived from an EMBL/GenBank/DDBJ whole genome shotgun (WGS) entry which is preliminary data.</text>
</comment>
<dbReference type="Proteomes" id="UP000748756">
    <property type="component" value="Unassembled WGS sequence"/>
</dbReference>